<keyword evidence="2" id="KW-1185">Reference proteome</keyword>
<reference evidence="1 2" key="1">
    <citation type="submission" date="2024-01" db="EMBL/GenBank/DDBJ databases">
        <title>The genomes of 5 underutilized Papilionoideae crops provide insights into root nodulation and disease resistanc.</title>
        <authorList>
            <person name="Yuan L."/>
        </authorList>
    </citation>
    <scope>NUCLEOTIDE SEQUENCE [LARGE SCALE GENOMIC DNA]</scope>
    <source>
        <strain evidence="1">ZHUSHIDOU_FW_LH</strain>
        <tissue evidence="1">Leaf</tissue>
    </source>
</reference>
<evidence type="ECO:0000313" key="2">
    <source>
        <dbReference type="Proteomes" id="UP001372338"/>
    </source>
</evidence>
<comment type="caution">
    <text evidence="1">The sequence shown here is derived from an EMBL/GenBank/DDBJ whole genome shotgun (WGS) entry which is preliminary data.</text>
</comment>
<name>A0AAN9HX37_CROPI</name>
<dbReference type="EMBL" id="JAYWIO010000006">
    <property type="protein sequence ID" value="KAK7257332.1"/>
    <property type="molecule type" value="Genomic_DNA"/>
</dbReference>
<evidence type="ECO:0000313" key="1">
    <source>
        <dbReference type="EMBL" id="KAK7257332.1"/>
    </source>
</evidence>
<sequence length="130" mass="14451">MYVDRGEGAWRWRNPDLPLPLAATRSFGGDEVQGPSLLSGTVMAGLHNVAHHLCVREREIWVSPPPSTFASVHVHHRQSSVEGHEPPSVVIASVMATLAKHITKKGKRNTATAKHLRRRRGCRLQERLTV</sequence>
<organism evidence="1 2">
    <name type="scientific">Crotalaria pallida</name>
    <name type="common">Smooth rattlebox</name>
    <name type="synonym">Crotalaria striata</name>
    <dbReference type="NCBI Taxonomy" id="3830"/>
    <lineage>
        <taxon>Eukaryota</taxon>
        <taxon>Viridiplantae</taxon>
        <taxon>Streptophyta</taxon>
        <taxon>Embryophyta</taxon>
        <taxon>Tracheophyta</taxon>
        <taxon>Spermatophyta</taxon>
        <taxon>Magnoliopsida</taxon>
        <taxon>eudicotyledons</taxon>
        <taxon>Gunneridae</taxon>
        <taxon>Pentapetalae</taxon>
        <taxon>rosids</taxon>
        <taxon>fabids</taxon>
        <taxon>Fabales</taxon>
        <taxon>Fabaceae</taxon>
        <taxon>Papilionoideae</taxon>
        <taxon>50 kb inversion clade</taxon>
        <taxon>genistoids sensu lato</taxon>
        <taxon>core genistoids</taxon>
        <taxon>Crotalarieae</taxon>
        <taxon>Crotalaria</taxon>
    </lineage>
</organism>
<proteinExistence type="predicted"/>
<gene>
    <name evidence="1" type="ORF">RIF29_31218</name>
</gene>
<dbReference type="AlphaFoldDB" id="A0AAN9HX37"/>
<dbReference type="Proteomes" id="UP001372338">
    <property type="component" value="Unassembled WGS sequence"/>
</dbReference>
<accession>A0AAN9HX37</accession>
<protein>
    <submittedName>
        <fullName evidence="1">Uncharacterized protein</fullName>
    </submittedName>
</protein>